<evidence type="ECO:0000313" key="2">
    <source>
        <dbReference type="EMBL" id="KTB55962.1"/>
    </source>
</evidence>
<comment type="caution">
    <text evidence="2">The sequence shown here is derived from an EMBL/GenBank/DDBJ whole genome shotgun (WGS) entry which is preliminary data.</text>
</comment>
<proteinExistence type="predicted"/>
<evidence type="ECO:0000256" key="1">
    <source>
        <dbReference type="SAM" id="MobiDB-lite"/>
    </source>
</evidence>
<dbReference type="AlphaFoldDB" id="A0A0W0H586"/>
<reference evidence="2 3" key="1">
    <citation type="submission" date="2015-09" db="EMBL/GenBank/DDBJ databases">
        <title>Genome sequence of ICMP 11288.</title>
        <authorList>
            <person name="Visnovsky S."/>
            <person name="Lu A."/>
            <person name="Panda P."/>
            <person name="Pitman A."/>
        </authorList>
    </citation>
    <scope>NUCLEOTIDE SEQUENCE [LARGE SCALE GENOMIC DNA]</scope>
    <source>
        <strain evidence="2 3">ICMP 11288</strain>
    </source>
</reference>
<sequence>MIPAGRAGAVAKVGEIAAGEGAAAGLLSGGAKASASTVGSTAQNGEAATGLLSTQLAKDAKSYLTDIQSLTGRQFTPQQLALLKADLRENTYSRLSIEEVKLNRAEFNDKLPSLRAEWEKNTGEIWPKESFTDKNGNMKTRNYDAHHVIENKFGGKAEWWNITPAMRGGEHQGGIHRTQGPAEKIFGK</sequence>
<dbReference type="EMBL" id="LKEF01000074">
    <property type="protein sequence ID" value="KTB55962.1"/>
    <property type="molecule type" value="Genomic_DNA"/>
</dbReference>
<feature type="region of interest" description="Disordered" evidence="1">
    <location>
        <begin position="169"/>
        <end position="188"/>
    </location>
</feature>
<evidence type="ECO:0000313" key="3">
    <source>
        <dbReference type="Proteomes" id="UP000054197"/>
    </source>
</evidence>
<gene>
    <name evidence="2" type="ORF">AO063_06165</name>
</gene>
<dbReference type="Proteomes" id="UP000054197">
    <property type="component" value="Unassembled WGS sequence"/>
</dbReference>
<name>A0A0W0H586_PSEFL</name>
<dbReference type="CDD" id="cd00085">
    <property type="entry name" value="HNHc"/>
    <property type="match status" value="1"/>
</dbReference>
<protein>
    <recommendedName>
        <fullName evidence="4">HNH endonuclease</fullName>
    </recommendedName>
</protein>
<dbReference type="InterPro" id="IPR003615">
    <property type="entry name" value="HNH_nuc"/>
</dbReference>
<organism evidence="2 3">
    <name type="scientific">Pseudomonas fluorescens ICMP 11288</name>
    <dbReference type="NCBI Taxonomy" id="1198309"/>
    <lineage>
        <taxon>Bacteria</taxon>
        <taxon>Pseudomonadati</taxon>
        <taxon>Pseudomonadota</taxon>
        <taxon>Gammaproteobacteria</taxon>
        <taxon>Pseudomonadales</taxon>
        <taxon>Pseudomonadaceae</taxon>
        <taxon>Pseudomonas</taxon>
    </lineage>
</organism>
<evidence type="ECO:0008006" key="4">
    <source>
        <dbReference type="Google" id="ProtNLM"/>
    </source>
</evidence>
<accession>A0A0W0H586</accession>